<dbReference type="AlphaFoldDB" id="A0A918TEJ4"/>
<accession>A0A918TEJ4</accession>
<dbReference type="EMBL" id="BMVB01000005">
    <property type="protein sequence ID" value="GHC44810.1"/>
    <property type="molecule type" value="Genomic_DNA"/>
</dbReference>
<comment type="caution">
    <text evidence="2">The sequence shown here is derived from an EMBL/GenBank/DDBJ whole genome shotgun (WGS) entry which is preliminary data.</text>
</comment>
<gene>
    <name evidence="2" type="ORF">GCM10010507_19880</name>
</gene>
<organism evidence="2 3">
    <name type="scientific">Streptomyces cinnamoneus</name>
    <name type="common">Streptoverticillium cinnamoneum</name>
    <dbReference type="NCBI Taxonomy" id="53446"/>
    <lineage>
        <taxon>Bacteria</taxon>
        <taxon>Bacillati</taxon>
        <taxon>Actinomycetota</taxon>
        <taxon>Actinomycetes</taxon>
        <taxon>Kitasatosporales</taxon>
        <taxon>Streptomycetaceae</taxon>
        <taxon>Streptomyces</taxon>
        <taxon>Streptomyces cinnamoneus group</taxon>
    </lineage>
</organism>
<protein>
    <submittedName>
        <fullName evidence="2">Uncharacterized protein</fullName>
    </submittedName>
</protein>
<evidence type="ECO:0000256" key="1">
    <source>
        <dbReference type="SAM" id="MobiDB-lite"/>
    </source>
</evidence>
<dbReference type="Proteomes" id="UP000646244">
    <property type="component" value="Unassembled WGS sequence"/>
</dbReference>
<evidence type="ECO:0000313" key="3">
    <source>
        <dbReference type="Proteomes" id="UP000646244"/>
    </source>
</evidence>
<evidence type="ECO:0000313" key="2">
    <source>
        <dbReference type="EMBL" id="GHC44810.1"/>
    </source>
</evidence>
<feature type="region of interest" description="Disordered" evidence="1">
    <location>
        <begin position="125"/>
        <end position="161"/>
    </location>
</feature>
<name>A0A918TEJ4_STRCJ</name>
<sequence length="161" mass="18080">MALWSGLRLPAQVVRRHLSLVVLVEEDGTDRTFGRRRSGQDVVAFQDHRGVGAHMVGHHRLDRRRQRLGDRDLPLDHRLGRLTGGLRVSAPEVDLRQVLGQCHRKESLHDVVDLHDGDVVPSCQCPPDTGLPHPRRTPDDKHPPVGKTPHLIRTVHAGRVL</sequence>
<reference evidence="2" key="1">
    <citation type="journal article" date="2014" name="Int. J. Syst. Evol. Microbiol.">
        <title>Complete genome sequence of Corynebacterium casei LMG S-19264T (=DSM 44701T), isolated from a smear-ripened cheese.</title>
        <authorList>
            <consortium name="US DOE Joint Genome Institute (JGI-PGF)"/>
            <person name="Walter F."/>
            <person name="Albersmeier A."/>
            <person name="Kalinowski J."/>
            <person name="Ruckert C."/>
        </authorList>
    </citation>
    <scope>NUCLEOTIDE SEQUENCE</scope>
    <source>
        <strain evidence="2">JCM 4633</strain>
    </source>
</reference>
<reference evidence="2" key="2">
    <citation type="submission" date="2020-09" db="EMBL/GenBank/DDBJ databases">
        <authorList>
            <person name="Sun Q."/>
            <person name="Ohkuma M."/>
        </authorList>
    </citation>
    <scope>NUCLEOTIDE SEQUENCE</scope>
    <source>
        <strain evidence="2">JCM 4633</strain>
    </source>
</reference>
<proteinExistence type="predicted"/>